<evidence type="ECO:0000256" key="6">
    <source>
        <dbReference type="ARBA" id="ARBA00023235"/>
    </source>
</evidence>
<reference evidence="10 11" key="1">
    <citation type="submission" date="2024-10" db="EMBL/GenBank/DDBJ databases">
        <title>The Natural Products Discovery Center: Release of the First 8490 Sequenced Strains for Exploring Actinobacteria Biosynthetic Diversity.</title>
        <authorList>
            <person name="Kalkreuter E."/>
            <person name="Kautsar S.A."/>
            <person name="Yang D."/>
            <person name="Bader C.D."/>
            <person name="Teijaro C.N."/>
            <person name="Fluegel L."/>
            <person name="Davis C.M."/>
            <person name="Simpson J.R."/>
            <person name="Lauterbach L."/>
            <person name="Steele A.D."/>
            <person name="Gui C."/>
            <person name="Meng S."/>
            <person name="Li G."/>
            <person name="Viehrig K."/>
            <person name="Ye F."/>
            <person name="Su P."/>
            <person name="Kiefer A.F."/>
            <person name="Nichols A."/>
            <person name="Cepeda A.J."/>
            <person name="Yan W."/>
            <person name="Fan B."/>
            <person name="Jiang Y."/>
            <person name="Adhikari A."/>
            <person name="Zheng C.-J."/>
            <person name="Schuster L."/>
            <person name="Cowan T.M."/>
            <person name="Smanski M.J."/>
            <person name="Chevrette M.G."/>
            <person name="De Carvalho L.P.S."/>
            <person name="Shen B."/>
        </authorList>
    </citation>
    <scope>NUCLEOTIDE SEQUENCE [LARGE SCALE GENOMIC DNA]</scope>
    <source>
        <strain evidence="10 11">NPDC049639</strain>
    </source>
</reference>
<evidence type="ECO:0000259" key="9">
    <source>
        <dbReference type="PROSITE" id="PS51332"/>
    </source>
</evidence>
<dbReference type="CDD" id="cd02071">
    <property type="entry name" value="MM_CoA_mut_B12_BD"/>
    <property type="match status" value="1"/>
</dbReference>
<comment type="subunit">
    <text evidence="3">Heterodimer of an alpha and a beta chain.</text>
</comment>
<dbReference type="SUPFAM" id="SSF51703">
    <property type="entry name" value="Cobalamin (vitamin B12)-dependent enzymes"/>
    <property type="match status" value="1"/>
</dbReference>
<feature type="region of interest" description="Disordered" evidence="8">
    <location>
        <begin position="1"/>
        <end position="21"/>
    </location>
</feature>
<accession>A0ABW8ATC5</accession>
<feature type="domain" description="B12-binding" evidence="9">
    <location>
        <begin position="558"/>
        <end position="687"/>
    </location>
</feature>
<name>A0ABW8ATC5_9ACTN</name>
<dbReference type="PANTHER" id="PTHR48101">
    <property type="entry name" value="METHYLMALONYL-COA MUTASE, MITOCHONDRIAL-RELATED"/>
    <property type="match status" value="1"/>
</dbReference>
<dbReference type="Proteomes" id="UP001612915">
    <property type="component" value="Unassembled WGS sequence"/>
</dbReference>
<dbReference type="PANTHER" id="PTHR48101:SF3">
    <property type="entry name" value="COENZYME B12-DEPENDENT MUTASE"/>
    <property type="match status" value="1"/>
</dbReference>
<evidence type="ECO:0000313" key="10">
    <source>
        <dbReference type="EMBL" id="MFI7589650.1"/>
    </source>
</evidence>
<sequence length="693" mass="74478">MSGDDKAVEVSPAAAASRPERDRPWVMRTYAGHSSPAESNALYRRNLAKGQTGLSVAFDLPTQTGYDADHELSRGEVGKVGVPIQHIGDMRALFDSIPLTQMNTSMTINAPAMWFIAMYAQTALEQEGLNPGDEGAEEVLGKLAGTTQNDIIKEYLSRGTYVFPPAPSLRLITDTIAYTVNHIPKWNPTNICSYHLQEAGATPVQEVAFAMCTAIAVLDAVRDSGQVPAEEFGKVVARISFFVNAGVRFVEEICKMRAFVQLWDEITLERYGVQDPKQRRFRYGVQVNSLGLTEAQPENNVQRIVLEMLAVTLSKGARARAVQLPAWNEALGLPRPWDQQWALRLQQVLAYESDLLEYGDLFDGSPVIEAKVNEILTGARAEIDRVQEMGGAVAAVESGYMKSALVASHAARRARIESGEDVVVGVNKFTTTEPSPLTANLDEAIMVVDPAVESAAAAAVQKWRAERDADPDSAAAVQAALQRLRDDAKSGVNLMPASIEAARAGVTTGEWAGTLREVFGEYRAPTGVSANVGASEAGPLLTAVREKVKATGEELGVRLRLLVGKPGLDGHSNGAEQVAVRARDAGFEVIYQGIRLTPSQIVAAAVAEDVHVVGLSVLSGSHMELVPEVLDGLREAGVTDVPVIVGGIIPDSDARKLKELGVAAVFTPKDYGLTEMMGEIVDEVRKAHGLPVE</sequence>
<keyword evidence="5" id="KW-0479">Metal-binding</keyword>
<protein>
    <submittedName>
        <fullName evidence="10">Protein meaA</fullName>
    </submittedName>
</protein>
<dbReference type="RefSeq" id="WP_398284251.1">
    <property type="nucleotide sequence ID" value="NZ_JBITLV010000008.1"/>
</dbReference>
<keyword evidence="6" id="KW-0413">Isomerase</keyword>
<dbReference type="PROSITE" id="PS51332">
    <property type="entry name" value="B12_BINDING"/>
    <property type="match status" value="1"/>
</dbReference>
<dbReference type="Gene3D" id="3.20.20.240">
    <property type="entry name" value="Methylmalonyl-CoA mutase"/>
    <property type="match status" value="1"/>
</dbReference>
<dbReference type="Pfam" id="PF01642">
    <property type="entry name" value="MM_CoA_mutase"/>
    <property type="match status" value="1"/>
</dbReference>
<dbReference type="InterPro" id="IPR036724">
    <property type="entry name" value="Cobalamin-bd_sf"/>
</dbReference>
<dbReference type="NCBIfam" id="TIGR00640">
    <property type="entry name" value="acid_CoA_mut_C"/>
    <property type="match status" value="1"/>
</dbReference>
<evidence type="ECO:0000256" key="4">
    <source>
        <dbReference type="ARBA" id="ARBA00022628"/>
    </source>
</evidence>
<dbReference type="InterPro" id="IPR006159">
    <property type="entry name" value="Acid_CoA_mut_C"/>
</dbReference>
<keyword evidence="11" id="KW-1185">Reference proteome</keyword>
<keyword evidence="4" id="KW-0846">Cobalamin</keyword>
<dbReference type="InterPro" id="IPR006098">
    <property type="entry name" value="MMCoA_mutase_a_cat"/>
</dbReference>
<keyword evidence="7" id="KW-0170">Cobalt</keyword>
<comment type="cofactor">
    <cofactor evidence="1">
        <name>adenosylcob(III)alamin</name>
        <dbReference type="ChEBI" id="CHEBI:18408"/>
    </cofactor>
</comment>
<comment type="similarity">
    <text evidence="2">Belongs to the methylmalonyl-CoA mutase family.</text>
</comment>
<organism evidence="10 11">
    <name type="scientific">Spongisporangium articulatum</name>
    <dbReference type="NCBI Taxonomy" id="3362603"/>
    <lineage>
        <taxon>Bacteria</taxon>
        <taxon>Bacillati</taxon>
        <taxon>Actinomycetota</taxon>
        <taxon>Actinomycetes</taxon>
        <taxon>Kineosporiales</taxon>
        <taxon>Kineosporiaceae</taxon>
        <taxon>Spongisporangium</taxon>
    </lineage>
</organism>
<dbReference type="InterPro" id="IPR006099">
    <property type="entry name" value="MeMalonylCoA_mutase_a/b_cat"/>
</dbReference>
<evidence type="ECO:0000256" key="2">
    <source>
        <dbReference type="ARBA" id="ARBA00008465"/>
    </source>
</evidence>
<dbReference type="InterPro" id="IPR016176">
    <property type="entry name" value="Cbl-dep_enz_cat"/>
</dbReference>
<dbReference type="SUPFAM" id="SSF52242">
    <property type="entry name" value="Cobalamin (vitamin B12)-binding domain"/>
    <property type="match status" value="1"/>
</dbReference>
<evidence type="ECO:0000313" key="11">
    <source>
        <dbReference type="Proteomes" id="UP001612915"/>
    </source>
</evidence>
<evidence type="ECO:0000256" key="7">
    <source>
        <dbReference type="ARBA" id="ARBA00023285"/>
    </source>
</evidence>
<evidence type="ECO:0000256" key="5">
    <source>
        <dbReference type="ARBA" id="ARBA00022723"/>
    </source>
</evidence>
<proteinExistence type="inferred from homology"/>
<dbReference type="NCBIfam" id="TIGR00641">
    <property type="entry name" value="acid_CoA_mut_N"/>
    <property type="match status" value="1"/>
</dbReference>
<dbReference type="EMBL" id="JBITLV010000008">
    <property type="protein sequence ID" value="MFI7589650.1"/>
    <property type="molecule type" value="Genomic_DNA"/>
</dbReference>
<comment type="caution">
    <text evidence="10">The sequence shown here is derived from an EMBL/GenBank/DDBJ whole genome shotgun (WGS) entry which is preliminary data.</text>
</comment>
<dbReference type="InterPro" id="IPR006158">
    <property type="entry name" value="Cobalamin-bd"/>
</dbReference>
<evidence type="ECO:0000256" key="3">
    <source>
        <dbReference type="ARBA" id="ARBA00011870"/>
    </source>
</evidence>
<gene>
    <name evidence="10" type="ORF">ACIB24_21490</name>
</gene>
<evidence type="ECO:0000256" key="1">
    <source>
        <dbReference type="ARBA" id="ARBA00001922"/>
    </source>
</evidence>
<evidence type="ECO:0000256" key="8">
    <source>
        <dbReference type="SAM" id="MobiDB-lite"/>
    </source>
</evidence>
<dbReference type="Gene3D" id="3.40.50.280">
    <property type="entry name" value="Cobalamin-binding domain"/>
    <property type="match status" value="1"/>
</dbReference>
<dbReference type="Pfam" id="PF02310">
    <property type="entry name" value="B12-binding"/>
    <property type="match status" value="1"/>
</dbReference>